<reference evidence="1 2" key="1">
    <citation type="submission" date="2019-07" db="EMBL/GenBank/DDBJ databases">
        <title>Whole genome shotgun sequence of Nocardia ninae NBRC 108245.</title>
        <authorList>
            <person name="Hosoyama A."/>
            <person name="Uohara A."/>
            <person name="Ohji S."/>
            <person name="Ichikawa N."/>
        </authorList>
    </citation>
    <scope>NUCLEOTIDE SEQUENCE [LARGE SCALE GENOMIC DNA]</scope>
    <source>
        <strain evidence="1 2">NBRC 108245</strain>
    </source>
</reference>
<accession>A0A511MCY9</accession>
<keyword evidence="2" id="KW-1185">Reference proteome</keyword>
<dbReference type="Proteomes" id="UP000321424">
    <property type="component" value="Unassembled WGS sequence"/>
</dbReference>
<dbReference type="PANTHER" id="PTHR43861:SF6">
    <property type="entry name" value="METHYLTRANSFERASE TYPE 11"/>
    <property type="match status" value="1"/>
</dbReference>
<dbReference type="AlphaFoldDB" id="A0A511MCY9"/>
<evidence type="ECO:0000313" key="2">
    <source>
        <dbReference type="Proteomes" id="UP000321424"/>
    </source>
</evidence>
<gene>
    <name evidence="1" type="ORF">NN4_30390</name>
</gene>
<organism evidence="1 2">
    <name type="scientific">Nocardia ninae NBRC 108245</name>
    <dbReference type="NCBI Taxonomy" id="1210091"/>
    <lineage>
        <taxon>Bacteria</taxon>
        <taxon>Bacillati</taxon>
        <taxon>Actinomycetota</taxon>
        <taxon>Actinomycetes</taxon>
        <taxon>Mycobacteriales</taxon>
        <taxon>Nocardiaceae</taxon>
        <taxon>Nocardia</taxon>
    </lineage>
</organism>
<dbReference type="PANTHER" id="PTHR43861">
    <property type="entry name" value="TRANS-ACONITATE 2-METHYLTRANSFERASE-RELATED"/>
    <property type="match status" value="1"/>
</dbReference>
<dbReference type="SUPFAM" id="SSF53335">
    <property type="entry name" value="S-adenosyl-L-methionine-dependent methyltransferases"/>
    <property type="match status" value="1"/>
</dbReference>
<proteinExistence type="predicted"/>
<protein>
    <submittedName>
        <fullName evidence="1">Uncharacterized protein</fullName>
    </submittedName>
</protein>
<dbReference type="Gene3D" id="3.40.50.150">
    <property type="entry name" value="Vaccinia Virus protein VP39"/>
    <property type="match status" value="1"/>
</dbReference>
<name>A0A511MCY9_9NOCA</name>
<evidence type="ECO:0000313" key="1">
    <source>
        <dbReference type="EMBL" id="GEM38520.1"/>
    </source>
</evidence>
<dbReference type="EMBL" id="BJXA01000016">
    <property type="protein sequence ID" value="GEM38520.1"/>
    <property type="molecule type" value="Genomic_DNA"/>
</dbReference>
<dbReference type="Pfam" id="PF13489">
    <property type="entry name" value="Methyltransf_23"/>
    <property type="match status" value="1"/>
</dbReference>
<dbReference type="CDD" id="cd02440">
    <property type="entry name" value="AdoMet_MTases"/>
    <property type="match status" value="1"/>
</dbReference>
<dbReference type="InterPro" id="IPR029063">
    <property type="entry name" value="SAM-dependent_MTases_sf"/>
</dbReference>
<sequence>MVLHDSGERVVPEWVRPTDKMGSMLLEQHRRRYGIASADVRGKKVLDLGCGAGYGAHLLAEAGAAEVTAVDIDSAALSYAAETYAHPVVEYIQQDATEFAPAAQDYDLVTCFEVLEHVGDPAELLRVIRSALKPDGLLMISGCVYPTRDFYRFHLRDYSKLSFRDELAAGGFVVLDQLDQVAVMSAAEVRGTIRRHWRSFPLERFRTNPVKVLRAIVSTQLINGVTHEEAMFTCAVKPDSG</sequence>
<comment type="caution">
    <text evidence="1">The sequence shown here is derived from an EMBL/GenBank/DDBJ whole genome shotgun (WGS) entry which is preliminary data.</text>
</comment>